<dbReference type="Pfam" id="PF13472">
    <property type="entry name" value="Lipase_GDSL_2"/>
    <property type="match status" value="1"/>
</dbReference>
<dbReference type="InterPro" id="IPR013830">
    <property type="entry name" value="SGNH_hydro"/>
</dbReference>
<protein>
    <submittedName>
        <fullName evidence="3">Lysophospholipase L1-like esterase</fullName>
    </submittedName>
</protein>
<reference evidence="3 4" key="1">
    <citation type="submission" date="2018-11" db="EMBL/GenBank/DDBJ databases">
        <title>Sequencing the genomes of 1000 actinobacteria strains.</title>
        <authorList>
            <person name="Klenk H.-P."/>
        </authorList>
    </citation>
    <scope>NUCLEOTIDE SEQUENCE [LARGE SCALE GENOMIC DNA]</scope>
    <source>
        <strain evidence="3 4">DSM 14418</strain>
    </source>
</reference>
<proteinExistence type="predicted"/>
<accession>A0A3N4Z6S4</accession>
<evidence type="ECO:0000313" key="3">
    <source>
        <dbReference type="EMBL" id="RPF26860.1"/>
    </source>
</evidence>
<sequence>MRLVLRTSATVLELDVRATRTRFTGRPVADAGRYEAVVDGAVVASGTAEAHGVVELDPVTGLGSRRPGPVATVRLGPLPTGEKDVEVWLPYGEITVLVALRADAPVAAASEQTHPRWVHHGSSISHGASATAPTGTWPVVAARAAGLDLVNLGLSGNALLDPFTARAIRDQPADVITLKLGINVANHDGFRRRTFAPAVDGFLDTVREGHPDTPVVVISPILCPMVEDRPGPTSIEPDSPGDAPSFRTAGRPEEVAEGKLSLAVMREVLAAVVARRRAAGDEALTYLDGRELFGEAEWDRMPMPDLLHPHDAGHRHMGERFAALLPGLAGLRR</sequence>
<organism evidence="3 4">
    <name type="scientific">Georgenia muralis</name>
    <dbReference type="NCBI Taxonomy" id="154117"/>
    <lineage>
        <taxon>Bacteria</taxon>
        <taxon>Bacillati</taxon>
        <taxon>Actinomycetota</taxon>
        <taxon>Actinomycetes</taxon>
        <taxon>Micrococcales</taxon>
        <taxon>Bogoriellaceae</taxon>
        <taxon>Georgenia</taxon>
    </lineage>
</organism>
<dbReference type="EMBL" id="RKRA01000001">
    <property type="protein sequence ID" value="RPF26860.1"/>
    <property type="molecule type" value="Genomic_DNA"/>
</dbReference>
<keyword evidence="4" id="KW-1185">Reference proteome</keyword>
<name>A0A3N4Z6S4_9MICO</name>
<dbReference type="RefSeq" id="WP_246006014.1">
    <property type="nucleotide sequence ID" value="NZ_RKRA01000001.1"/>
</dbReference>
<feature type="domain" description="SGNH hydrolase-type esterase" evidence="2">
    <location>
        <begin position="121"/>
        <end position="315"/>
    </location>
</feature>
<evidence type="ECO:0000313" key="4">
    <source>
        <dbReference type="Proteomes" id="UP000280726"/>
    </source>
</evidence>
<dbReference type="SUPFAM" id="SSF52266">
    <property type="entry name" value="SGNH hydrolase"/>
    <property type="match status" value="1"/>
</dbReference>
<dbReference type="Gene3D" id="3.40.50.1110">
    <property type="entry name" value="SGNH hydrolase"/>
    <property type="match status" value="1"/>
</dbReference>
<dbReference type="Proteomes" id="UP000280726">
    <property type="component" value="Unassembled WGS sequence"/>
</dbReference>
<feature type="region of interest" description="Disordered" evidence="1">
    <location>
        <begin position="228"/>
        <end position="249"/>
    </location>
</feature>
<dbReference type="InterPro" id="IPR036514">
    <property type="entry name" value="SGNH_hydro_sf"/>
</dbReference>
<evidence type="ECO:0000256" key="1">
    <source>
        <dbReference type="SAM" id="MobiDB-lite"/>
    </source>
</evidence>
<evidence type="ECO:0000259" key="2">
    <source>
        <dbReference type="Pfam" id="PF13472"/>
    </source>
</evidence>
<dbReference type="AlphaFoldDB" id="A0A3N4Z6S4"/>
<comment type="caution">
    <text evidence="3">The sequence shown here is derived from an EMBL/GenBank/DDBJ whole genome shotgun (WGS) entry which is preliminary data.</text>
</comment>
<dbReference type="Gene3D" id="2.60.120.260">
    <property type="entry name" value="Galactose-binding domain-like"/>
    <property type="match status" value="1"/>
</dbReference>
<gene>
    <name evidence="3" type="ORF">EDD32_1319</name>
</gene>